<sequence length="274" mass="29938">MRLLALALFLSLALGQRLAVLGDWGQDTPGRAQVAALLRQEHAQSPLTALLTTGDNFYPKGQVVERFLQDLPPVPLYPAFGNHDAPNLEAQLRRFGLERPYYRLRLGDLEAFFLYTEGDLRAQRAWLEEALKTSRAPWKLLVLHRPLYSSGLHGGSPLLRGLLEPLLRRHGVALVLAGHDHHYERLEVGPTHPGGGGRRGGPLPHPAAPPLEPGPGRGPPRPLPGGAPGGPFGLRPGPRGEAPGPLPHPQPPMTCTWTWKTSCPPFSPTFTWTR</sequence>
<dbReference type="GO" id="GO:0016787">
    <property type="term" value="F:hydrolase activity"/>
    <property type="evidence" value="ECO:0007669"/>
    <property type="project" value="UniProtKB-KW"/>
</dbReference>
<protein>
    <submittedName>
        <fullName evidence="6">Acid phosphatase</fullName>
    </submittedName>
</protein>
<evidence type="ECO:0000256" key="4">
    <source>
        <dbReference type="SAM" id="SignalP"/>
    </source>
</evidence>
<evidence type="ECO:0000256" key="2">
    <source>
        <dbReference type="ARBA" id="ARBA00022801"/>
    </source>
</evidence>
<dbReference type="STRING" id="482827.SAMN04488243_10198"/>
<dbReference type="InterPro" id="IPR051558">
    <property type="entry name" value="Metallophosphoesterase_PAP"/>
</dbReference>
<feature type="chain" id="PRO_5011643504" evidence="4">
    <location>
        <begin position="20"/>
        <end position="274"/>
    </location>
</feature>
<evidence type="ECO:0000313" key="7">
    <source>
        <dbReference type="Proteomes" id="UP000199446"/>
    </source>
</evidence>
<evidence type="ECO:0000256" key="1">
    <source>
        <dbReference type="ARBA" id="ARBA00022729"/>
    </source>
</evidence>
<evidence type="ECO:0000256" key="3">
    <source>
        <dbReference type="SAM" id="MobiDB-lite"/>
    </source>
</evidence>
<reference evidence="7" key="1">
    <citation type="submission" date="2016-10" db="EMBL/GenBank/DDBJ databases">
        <authorList>
            <person name="Varghese N."/>
            <person name="Submissions S."/>
        </authorList>
    </citation>
    <scope>NUCLEOTIDE SEQUENCE [LARGE SCALE GENOMIC DNA]</scope>
    <source>
        <strain evidence="7">CGMCC 1.6992</strain>
    </source>
</reference>
<name>A0A1G7CNH0_9DEIN</name>
<dbReference type="Pfam" id="PF00149">
    <property type="entry name" value="Metallophos"/>
    <property type="match status" value="1"/>
</dbReference>
<feature type="domain" description="Calcineurin-like phosphoesterase" evidence="5">
    <location>
        <begin position="17"/>
        <end position="183"/>
    </location>
</feature>
<dbReference type="Gene3D" id="3.60.21.10">
    <property type="match status" value="1"/>
</dbReference>
<dbReference type="PANTHER" id="PTHR10161:SF14">
    <property type="entry name" value="TARTRATE-RESISTANT ACID PHOSPHATASE TYPE 5"/>
    <property type="match status" value="1"/>
</dbReference>
<evidence type="ECO:0000259" key="5">
    <source>
        <dbReference type="Pfam" id="PF00149"/>
    </source>
</evidence>
<evidence type="ECO:0000313" key="6">
    <source>
        <dbReference type="EMBL" id="SDE40859.1"/>
    </source>
</evidence>
<dbReference type="AlphaFoldDB" id="A0A1G7CNH0"/>
<dbReference type="Proteomes" id="UP000199446">
    <property type="component" value="Unassembled WGS sequence"/>
</dbReference>
<keyword evidence="1 4" id="KW-0732">Signal</keyword>
<dbReference type="InterPro" id="IPR029052">
    <property type="entry name" value="Metallo-depent_PP-like"/>
</dbReference>
<dbReference type="InterPro" id="IPR004843">
    <property type="entry name" value="Calcineurin-like_PHP"/>
</dbReference>
<dbReference type="EMBL" id="FNBC01000001">
    <property type="protein sequence ID" value="SDE40859.1"/>
    <property type="molecule type" value="Genomic_DNA"/>
</dbReference>
<keyword evidence="7" id="KW-1185">Reference proteome</keyword>
<feature type="signal peptide" evidence="4">
    <location>
        <begin position="1"/>
        <end position="19"/>
    </location>
</feature>
<proteinExistence type="predicted"/>
<dbReference type="SUPFAM" id="SSF56300">
    <property type="entry name" value="Metallo-dependent phosphatases"/>
    <property type="match status" value="1"/>
</dbReference>
<organism evidence="6 7">
    <name type="scientific">Thermus arciformis</name>
    <dbReference type="NCBI Taxonomy" id="482827"/>
    <lineage>
        <taxon>Bacteria</taxon>
        <taxon>Thermotogati</taxon>
        <taxon>Deinococcota</taxon>
        <taxon>Deinococci</taxon>
        <taxon>Thermales</taxon>
        <taxon>Thermaceae</taxon>
        <taxon>Thermus</taxon>
    </lineage>
</organism>
<feature type="compositionally biased region" description="Pro residues" evidence="3">
    <location>
        <begin position="203"/>
        <end position="225"/>
    </location>
</feature>
<dbReference type="PANTHER" id="PTHR10161">
    <property type="entry name" value="TARTRATE-RESISTANT ACID PHOSPHATASE TYPE 5"/>
    <property type="match status" value="1"/>
</dbReference>
<gene>
    <name evidence="6" type="ORF">SAMN04488243_10198</name>
</gene>
<accession>A0A1G7CNH0</accession>
<feature type="region of interest" description="Disordered" evidence="3">
    <location>
        <begin position="185"/>
        <end position="253"/>
    </location>
</feature>
<keyword evidence="2" id="KW-0378">Hydrolase</keyword>